<dbReference type="PANTHER" id="PTHR11040">
    <property type="entry name" value="ZINC/IRON TRANSPORTER"/>
    <property type="match status" value="1"/>
</dbReference>
<feature type="transmembrane region" description="Helical" evidence="8">
    <location>
        <begin position="225"/>
        <end position="247"/>
    </location>
</feature>
<comment type="caution">
    <text evidence="9">The sequence shown here is derived from an EMBL/GenBank/DDBJ whole genome shotgun (WGS) entry which is preliminary data.</text>
</comment>
<keyword evidence="7 8" id="KW-0472">Membrane</keyword>
<dbReference type="GO" id="GO:0005886">
    <property type="term" value="C:plasma membrane"/>
    <property type="evidence" value="ECO:0007669"/>
    <property type="project" value="UniProtKB-SubCell"/>
</dbReference>
<feature type="transmembrane region" description="Helical" evidence="8">
    <location>
        <begin position="49"/>
        <end position="69"/>
    </location>
</feature>
<proteinExistence type="inferred from homology"/>
<evidence type="ECO:0000256" key="5">
    <source>
        <dbReference type="ARBA" id="ARBA00022833"/>
    </source>
</evidence>
<evidence type="ECO:0000256" key="2">
    <source>
        <dbReference type="ARBA" id="ARBA00006939"/>
    </source>
</evidence>
<evidence type="ECO:0000256" key="8">
    <source>
        <dbReference type="SAM" id="Phobius"/>
    </source>
</evidence>
<keyword evidence="4 8" id="KW-0812">Transmembrane</keyword>
<dbReference type="Pfam" id="PF02535">
    <property type="entry name" value="Zip"/>
    <property type="match status" value="1"/>
</dbReference>
<feature type="transmembrane region" description="Helical" evidence="8">
    <location>
        <begin position="285"/>
        <end position="304"/>
    </location>
</feature>
<evidence type="ECO:0000313" key="9">
    <source>
        <dbReference type="EMBL" id="RXR06171.1"/>
    </source>
</evidence>
<dbReference type="RefSeq" id="WP_129471082.1">
    <property type="nucleotide sequence ID" value="NZ_SAWZ01000004.1"/>
</dbReference>
<evidence type="ECO:0000256" key="1">
    <source>
        <dbReference type="ARBA" id="ARBA00004651"/>
    </source>
</evidence>
<name>A0A4Q1JVI5_9GAMM</name>
<dbReference type="EMBL" id="SAWZ01000004">
    <property type="protein sequence ID" value="RXR06171.1"/>
    <property type="molecule type" value="Genomic_DNA"/>
</dbReference>
<dbReference type="PANTHER" id="PTHR11040:SF211">
    <property type="entry name" value="ZINC TRANSPORTER ZIP11"/>
    <property type="match status" value="1"/>
</dbReference>
<reference evidence="9 10" key="1">
    <citation type="submission" date="2019-01" db="EMBL/GenBank/DDBJ databases">
        <title>Pseudoxanthomonas composti sp. nov., isolated from compost.</title>
        <authorList>
            <person name="Yang G."/>
        </authorList>
    </citation>
    <scope>NUCLEOTIDE SEQUENCE [LARGE SCALE GENOMIC DNA]</scope>
    <source>
        <strain evidence="9 10">GSS15</strain>
    </source>
</reference>
<keyword evidence="6 8" id="KW-1133">Transmembrane helix</keyword>
<accession>A0A4Q1JVI5</accession>
<evidence type="ECO:0000256" key="6">
    <source>
        <dbReference type="ARBA" id="ARBA00022989"/>
    </source>
</evidence>
<protein>
    <submittedName>
        <fullName evidence="9">ZIP family metal transporter</fullName>
    </submittedName>
</protein>
<comment type="similarity">
    <text evidence="2">Belongs to the ZIP transporter (TC 2.A.5) family.</text>
</comment>
<gene>
    <name evidence="9" type="ORF">EPA99_10100</name>
</gene>
<feature type="transmembrane region" description="Helical" evidence="8">
    <location>
        <begin position="159"/>
        <end position="176"/>
    </location>
</feature>
<dbReference type="AlphaFoldDB" id="A0A4Q1JVI5"/>
<evidence type="ECO:0000256" key="7">
    <source>
        <dbReference type="ARBA" id="ARBA00023136"/>
    </source>
</evidence>
<dbReference type="Proteomes" id="UP000289784">
    <property type="component" value="Unassembled WGS sequence"/>
</dbReference>
<keyword evidence="5" id="KW-0862">Zinc</keyword>
<keyword evidence="3" id="KW-1003">Cell membrane</keyword>
<sequence length="305" mass="31739">MHDNTVFHDPSPLRRAVWWGLGLAAVVLTLWAAQAVAVRWEDQPNLRQAMRDGLVCAAATALGALPVLAIRAVPQRVADCLLGFGAGVMLAATAFSLIVPGLDAAGQQGLDGIRSGLLVSVGICLGVGMMLLMDRLVPHAHLDADGKTTRRVMGRLSDWLPPQVMLFVLAITLHNIPEGMAVGVASGSGMEHASTFSMAIALQDIPEGLVIALSLRTAGVARGRAVLIGVLSGLVEPAGAIVAALAVGAFSTLLPWGLAFAAGAMLFAVSHEVIPESHRHGHETWATFGLTLGFCLMMVMDTGLG</sequence>
<organism evidence="9 10">
    <name type="scientific">Pseudoxanthomonas composti</name>
    <dbReference type="NCBI Taxonomy" id="2137479"/>
    <lineage>
        <taxon>Bacteria</taxon>
        <taxon>Pseudomonadati</taxon>
        <taxon>Pseudomonadota</taxon>
        <taxon>Gammaproteobacteria</taxon>
        <taxon>Lysobacterales</taxon>
        <taxon>Lysobacteraceae</taxon>
        <taxon>Pseudoxanthomonas</taxon>
    </lineage>
</organism>
<evidence type="ECO:0000313" key="10">
    <source>
        <dbReference type="Proteomes" id="UP000289784"/>
    </source>
</evidence>
<evidence type="ECO:0000256" key="4">
    <source>
        <dbReference type="ARBA" id="ARBA00022692"/>
    </source>
</evidence>
<dbReference type="GO" id="GO:0005385">
    <property type="term" value="F:zinc ion transmembrane transporter activity"/>
    <property type="evidence" value="ECO:0007669"/>
    <property type="project" value="TreeGrafter"/>
</dbReference>
<comment type="subcellular location">
    <subcellularLocation>
        <location evidence="1">Cell membrane</location>
        <topology evidence="1">Multi-pass membrane protein</topology>
    </subcellularLocation>
</comment>
<feature type="transmembrane region" description="Helical" evidence="8">
    <location>
        <begin position="253"/>
        <end position="273"/>
    </location>
</feature>
<keyword evidence="10" id="KW-1185">Reference proteome</keyword>
<dbReference type="InterPro" id="IPR003689">
    <property type="entry name" value="ZIP"/>
</dbReference>
<feature type="transmembrane region" description="Helical" evidence="8">
    <location>
        <begin position="16"/>
        <end position="37"/>
    </location>
</feature>
<dbReference type="OrthoDB" id="9787346at2"/>
<feature type="transmembrane region" description="Helical" evidence="8">
    <location>
        <begin position="81"/>
        <end position="101"/>
    </location>
</feature>
<feature type="transmembrane region" description="Helical" evidence="8">
    <location>
        <begin position="113"/>
        <end position="132"/>
    </location>
</feature>
<evidence type="ECO:0000256" key="3">
    <source>
        <dbReference type="ARBA" id="ARBA00022475"/>
    </source>
</evidence>